<evidence type="ECO:0000313" key="3">
    <source>
        <dbReference type="Proteomes" id="UP000287188"/>
    </source>
</evidence>
<dbReference type="InterPro" id="IPR005135">
    <property type="entry name" value="Endo/exonuclease/phosphatase"/>
</dbReference>
<dbReference type="RefSeq" id="WP_126557341.1">
    <property type="nucleotide sequence ID" value="NZ_BIFS01000002.1"/>
</dbReference>
<evidence type="ECO:0000313" key="2">
    <source>
        <dbReference type="EMBL" id="GCE24052.1"/>
    </source>
</evidence>
<keyword evidence="2" id="KW-0540">Nuclease</keyword>
<dbReference type="InterPro" id="IPR036691">
    <property type="entry name" value="Endo/exonu/phosph_ase_sf"/>
</dbReference>
<comment type="caution">
    <text evidence="2">The sequence shown here is derived from an EMBL/GenBank/DDBJ whole genome shotgun (WGS) entry which is preliminary data.</text>
</comment>
<dbReference type="PANTHER" id="PTHR12121">
    <property type="entry name" value="CARBON CATABOLITE REPRESSOR PROTEIN 4"/>
    <property type="match status" value="1"/>
</dbReference>
<dbReference type="InterPro" id="IPR050410">
    <property type="entry name" value="CCR4/nocturin_mRNA_transcr"/>
</dbReference>
<gene>
    <name evidence="2" type="ORF">KDK_78520</name>
</gene>
<dbReference type="EMBL" id="BIFS01000002">
    <property type="protein sequence ID" value="GCE24052.1"/>
    <property type="molecule type" value="Genomic_DNA"/>
</dbReference>
<proteinExistence type="predicted"/>
<feature type="domain" description="Endonuclease/exonuclease/phosphatase" evidence="1">
    <location>
        <begin position="5"/>
        <end position="261"/>
    </location>
</feature>
<dbReference type="Proteomes" id="UP000287188">
    <property type="component" value="Unassembled WGS sequence"/>
</dbReference>
<protein>
    <submittedName>
        <fullName evidence="2">Endonuclease</fullName>
    </submittedName>
</protein>
<dbReference type="AlphaFoldDB" id="A0A402AY50"/>
<dbReference type="OrthoDB" id="9793162at2"/>
<keyword evidence="3" id="KW-1185">Reference proteome</keyword>
<dbReference type="SUPFAM" id="SSF56219">
    <property type="entry name" value="DNase I-like"/>
    <property type="match status" value="1"/>
</dbReference>
<reference evidence="3" key="1">
    <citation type="submission" date="2018-12" db="EMBL/GenBank/DDBJ databases">
        <title>Tengunoibacter tsumagoiensis gen. nov., sp. nov., Dictyobacter kobayashii sp. nov., D. alpinus sp. nov., and D. joshuensis sp. nov. and description of Dictyobacteraceae fam. nov. within the order Ktedonobacterales isolated from Tengu-no-mugimeshi.</title>
        <authorList>
            <person name="Wang C.M."/>
            <person name="Zheng Y."/>
            <person name="Sakai Y."/>
            <person name="Toyoda A."/>
            <person name="Minakuchi Y."/>
            <person name="Abe K."/>
            <person name="Yokota A."/>
            <person name="Yabe S."/>
        </authorList>
    </citation>
    <scope>NUCLEOTIDE SEQUENCE [LARGE SCALE GENOMIC DNA]</scope>
    <source>
        <strain evidence="3">Uno11</strain>
    </source>
</reference>
<keyword evidence="2" id="KW-0255">Endonuclease</keyword>
<sequence length="271" mass="30150">MLKIMTFNIRGASHADGPNAWPLRSALNVQTIQEIDPAVIGFQEVEAGNLAVYQQQLPGYACECGPSASAEEPHQYTAIFWKPELVRRLSAGGFWLSETPDVLSASWETACIRTATWVHFQMLGSGVELIHLNTHLDHVSAHARLAGSALIIQQLQQITHDYALPVLVTGDFNCDPASPPHRLWLQHDFSDSYLATGHKDNPQTNTFHAFNWYKPSSSGKTRGDSILRMDWILVRDPAQKIRPLTCEIVHTARPPLYPSDHFPVVAQLTGL</sequence>
<organism evidence="2 3">
    <name type="scientific">Dictyobacter kobayashii</name>
    <dbReference type="NCBI Taxonomy" id="2014872"/>
    <lineage>
        <taxon>Bacteria</taxon>
        <taxon>Bacillati</taxon>
        <taxon>Chloroflexota</taxon>
        <taxon>Ktedonobacteria</taxon>
        <taxon>Ktedonobacterales</taxon>
        <taxon>Dictyobacteraceae</taxon>
        <taxon>Dictyobacter</taxon>
    </lineage>
</organism>
<dbReference type="GO" id="GO:0000175">
    <property type="term" value="F:3'-5'-RNA exonuclease activity"/>
    <property type="evidence" value="ECO:0007669"/>
    <property type="project" value="TreeGrafter"/>
</dbReference>
<dbReference type="GO" id="GO:0004519">
    <property type="term" value="F:endonuclease activity"/>
    <property type="evidence" value="ECO:0007669"/>
    <property type="project" value="UniProtKB-KW"/>
</dbReference>
<evidence type="ECO:0000259" key="1">
    <source>
        <dbReference type="Pfam" id="PF03372"/>
    </source>
</evidence>
<accession>A0A402AY50</accession>
<keyword evidence="2" id="KW-0378">Hydrolase</keyword>
<dbReference type="Gene3D" id="3.60.10.10">
    <property type="entry name" value="Endonuclease/exonuclease/phosphatase"/>
    <property type="match status" value="1"/>
</dbReference>
<dbReference type="Pfam" id="PF03372">
    <property type="entry name" value="Exo_endo_phos"/>
    <property type="match status" value="1"/>
</dbReference>
<dbReference type="PANTHER" id="PTHR12121:SF36">
    <property type="entry name" value="ENDONUCLEASE_EXONUCLEASE_PHOSPHATASE DOMAIN-CONTAINING PROTEIN"/>
    <property type="match status" value="1"/>
</dbReference>
<dbReference type="CDD" id="cd09083">
    <property type="entry name" value="EEP-1"/>
    <property type="match status" value="1"/>
</dbReference>
<name>A0A402AY50_9CHLR</name>